<keyword evidence="3" id="KW-0813">Transport</keyword>
<name>A0A345DA48_9BURK</name>
<dbReference type="PROSITE" id="PS51257">
    <property type="entry name" value="PROKAR_LIPOPROTEIN"/>
    <property type="match status" value="1"/>
</dbReference>
<dbReference type="PANTHER" id="PTHR43649">
    <property type="entry name" value="ARABINOSE-BINDING PROTEIN-RELATED"/>
    <property type="match status" value="1"/>
</dbReference>
<evidence type="ECO:0000256" key="2">
    <source>
        <dbReference type="ARBA" id="ARBA00008520"/>
    </source>
</evidence>
<dbReference type="GO" id="GO:0042597">
    <property type="term" value="C:periplasmic space"/>
    <property type="evidence" value="ECO:0007669"/>
    <property type="project" value="UniProtKB-SubCell"/>
</dbReference>
<dbReference type="CDD" id="cd14750">
    <property type="entry name" value="PBP2_TMBP"/>
    <property type="match status" value="1"/>
</dbReference>
<keyword evidence="6" id="KW-1185">Reference proteome</keyword>
<evidence type="ECO:0000313" key="6">
    <source>
        <dbReference type="Proteomes" id="UP000252182"/>
    </source>
</evidence>
<dbReference type="Proteomes" id="UP000252182">
    <property type="component" value="Chromosome"/>
</dbReference>
<dbReference type="InterPro" id="IPR006059">
    <property type="entry name" value="SBP"/>
</dbReference>
<evidence type="ECO:0000256" key="1">
    <source>
        <dbReference type="ARBA" id="ARBA00004418"/>
    </source>
</evidence>
<dbReference type="AlphaFoldDB" id="A0A345DA48"/>
<evidence type="ECO:0000313" key="5">
    <source>
        <dbReference type="EMBL" id="AXF85236.1"/>
    </source>
</evidence>
<dbReference type="Gene3D" id="3.40.190.10">
    <property type="entry name" value="Periplasmic binding protein-like II"/>
    <property type="match status" value="2"/>
</dbReference>
<evidence type="ECO:0000256" key="3">
    <source>
        <dbReference type="ARBA" id="ARBA00022448"/>
    </source>
</evidence>
<dbReference type="EMBL" id="CP031124">
    <property type="protein sequence ID" value="AXF85236.1"/>
    <property type="molecule type" value="Genomic_DNA"/>
</dbReference>
<dbReference type="InterPro" id="IPR050490">
    <property type="entry name" value="Bact_solute-bd_prot1"/>
</dbReference>
<proteinExistence type="inferred from homology"/>
<dbReference type="Pfam" id="PF01547">
    <property type="entry name" value="SBP_bac_1"/>
    <property type="match status" value="1"/>
</dbReference>
<sequence length="447" mass="47872">MKTNQFMKHWVAGISAALLLAACGGEKPKDAPKAADAGAAAAPAAAGGVEVTISCGSVGQDHDVCQKNVAEWEKKTGNKVKLYSDPKDSSEKLALFRQQFGAGASDVDVLMVDVVWPGILKDHLLDLKEATKGSEKDFFPAIVANNTIDGKLLAMPWFTDAGLLYYRKDLLEKYKEKVPTTWDELTATAKKIQDGERAAGNKDMQGYVFQAKASETLTCDALEWVASYNGGTIVDSTGKVTINNPGAAKALDTAAGWVGTIAPKGVLNYAEEEARGVFQNGNSVFMRNWPYAWSGAQSADSKIKDKVGVSPLPKGGADGRNAATLGGWQLAVSKYSKHPKEATDLVMFLTSKEVQKQRAIDGAYNPTIPALYQDKDILAKNPFFGDLMKVFESSVARLSTPTGAKYNEVSNAFWNASSSVLSGKAKGAEAVAKLEEDLNKISRGGKW</sequence>
<keyword evidence="4" id="KW-0732">Signal</keyword>
<accession>A0A345DA48</accession>
<dbReference type="RefSeq" id="WP_225972564.1">
    <property type="nucleotide sequence ID" value="NZ_CP031124.1"/>
</dbReference>
<comment type="subcellular location">
    <subcellularLocation>
        <location evidence="1">Periplasm</location>
    </subcellularLocation>
</comment>
<evidence type="ECO:0000256" key="4">
    <source>
        <dbReference type="ARBA" id="ARBA00022729"/>
    </source>
</evidence>
<dbReference type="KEGG" id="hyf:DTO96_100962"/>
<dbReference type="SUPFAM" id="SSF53850">
    <property type="entry name" value="Periplasmic binding protein-like II"/>
    <property type="match status" value="1"/>
</dbReference>
<protein>
    <submittedName>
        <fullName evidence="5">Putative ABC transporter-binding protein</fullName>
    </submittedName>
</protein>
<reference evidence="6" key="1">
    <citation type="submission" date="2018-07" db="EMBL/GenBank/DDBJ databases">
        <authorList>
            <person name="Kim H."/>
        </authorList>
    </citation>
    <scope>NUCLEOTIDE SEQUENCE [LARGE SCALE GENOMIC DNA]</scope>
    <source>
        <strain evidence="6">F02</strain>
    </source>
</reference>
<comment type="similarity">
    <text evidence="2">Belongs to the bacterial solute-binding protein 1 family.</text>
</comment>
<gene>
    <name evidence="5" type="ORF">DTO96_100962</name>
</gene>
<organism evidence="5 6">
    <name type="scientific">Ephemeroptericola cinctiostellae</name>
    <dbReference type="NCBI Taxonomy" id="2268024"/>
    <lineage>
        <taxon>Bacteria</taxon>
        <taxon>Pseudomonadati</taxon>
        <taxon>Pseudomonadota</taxon>
        <taxon>Betaproteobacteria</taxon>
        <taxon>Burkholderiales</taxon>
        <taxon>Burkholderiaceae</taxon>
        <taxon>Ephemeroptericola</taxon>
    </lineage>
</organism>
<dbReference type="PANTHER" id="PTHR43649:SF34">
    <property type="entry name" value="ABC TRANSPORTER PERIPLASMIC-BINDING PROTEIN YCJN-RELATED"/>
    <property type="match status" value="1"/>
</dbReference>